<dbReference type="GO" id="GO:0005509">
    <property type="term" value="F:calcium ion binding"/>
    <property type="evidence" value="ECO:0007669"/>
    <property type="project" value="InterPro"/>
</dbReference>
<evidence type="ECO:0000313" key="7">
    <source>
        <dbReference type="Proteomes" id="UP000317977"/>
    </source>
</evidence>
<feature type="compositionally biased region" description="Basic and acidic residues" evidence="4">
    <location>
        <begin position="4086"/>
        <end position="4099"/>
    </location>
</feature>
<dbReference type="Gene3D" id="2.130.10.130">
    <property type="entry name" value="Integrin alpha, N-terminal"/>
    <property type="match status" value="7"/>
</dbReference>
<dbReference type="Pfam" id="PF02494">
    <property type="entry name" value="HYR"/>
    <property type="match status" value="3"/>
</dbReference>
<keyword evidence="3" id="KW-0325">Glycoprotein</keyword>
<dbReference type="InterPro" id="IPR000413">
    <property type="entry name" value="Integrin_alpha"/>
</dbReference>
<evidence type="ECO:0000256" key="3">
    <source>
        <dbReference type="ARBA" id="ARBA00023180"/>
    </source>
</evidence>
<proteinExistence type="predicted"/>
<dbReference type="InterPro" id="IPR003410">
    <property type="entry name" value="HYR_dom"/>
</dbReference>
<feature type="region of interest" description="Disordered" evidence="4">
    <location>
        <begin position="4072"/>
        <end position="4099"/>
    </location>
</feature>
<evidence type="ECO:0000259" key="5">
    <source>
        <dbReference type="PROSITE" id="PS50825"/>
    </source>
</evidence>
<feature type="domain" description="HYR" evidence="5">
    <location>
        <begin position="3467"/>
        <end position="3553"/>
    </location>
</feature>
<dbReference type="InterPro" id="IPR018511">
    <property type="entry name" value="Hemolysin-typ_Ca-bd_CS"/>
</dbReference>
<dbReference type="PANTHER" id="PTHR34677">
    <property type="match status" value="1"/>
</dbReference>
<dbReference type="InterPro" id="IPR011049">
    <property type="entry name" value="Serralysin-like_metalloprot_C"/>
</dbReference>
<dbReference type="RefSeq" id="WP_146535398.1">
    <property type="nucleotide sequence ID" value="NZ_SJPX01000004.1"/>
</dbReference>
<organism evidence="6 7">
    <name type="scientific">Rubripirellula reticaptiva</name>
    <dbReference type="NCBI Taxonomy" id="2528013"/>
    <lineage>
        <taxon>Bacteria</taxon>
        <taxon>Pseudomonadati</taxon>
        <taxon>Planctomycetota</taxon>
        <taxon>Planctomycetia</taxon>
        <taxon>Pirellulales</taxon>
        <taxon>Pirellulaceae</taxon>
        <taxon>Rubripirellula</taxon>
    </lineage>
</organism>
<dbReference type="InterPro" id="IPR028994">
    <property type="entry name" value="Integrin_alpha_N"/>
</dbReference>
<evidence type="ECO:0000256" key="2">
    <source>
        <dbReference type="ARBA" id="ARBA00022737"/>
    </source>
</evidence>
<dbReference type="Pfam" id="PF01839">
    <property type="entry name" value="FG-GAP"/>
    <property type="match status" value="9"/>
</dbReference>
<dbReference type="GO" id="GO:0004553">
    <property type="term" value="F:hydrolase activity, hydrolyzing O-glycosyl compounds"/>
    <property type="evidence" value="ECO:0007669"/>
    <property type="project" value="InterPro"/>
</dbReference>
<accession>A0A5C6EGW9</accession>
<dbReference type="InterPro" id="IPR045474">
    <property type="entry name" value="GEVED"/>
</dbReference>
<evidence type="ECO:0000256" key="4">
    <source>
        <dbReference type="SAM" id="MobiDB-lite"/>
    </source>
</evidence>
<dbReference type="GO" id="GO:0000272">
    <property type="term" value="P:polysaccharide catabolic process"/>
    <property type="evidence" value="ECO:0007669"/>
    <property type="project" value="InterPro"/>
</dbReference>
<dbReference type="InterPro" id="IPR013519">
    <property type="entry name" value="Int_alpha_beta-p"/>
</dbReference>
<evidence type="ECO:0000256" key="1">
    <source>
        <dbReference type="ARBA" id="ARBA00022729"/>
    </source>
</evidence>
<dbReference type="InterPro" id="IPR036439">
    <property type="entry name" value="Dockerin_dom_sf"/>
</dbReference>
<dbReference type="SUPFAM" id="SSF141072">
    <property type="entry name" value="CalX-like"/>
    <property type="match status" value="1"/>
</dbReference>
<dbReference type="EMBL" id="SJPX01000004">
    <property type="protein sequence ID" value="TWU49073.1"/>
    <property type="molecule type" value="Genomic_DNA"/>
</dbReference>
<feature type="domain" description="HYR" evidence="5">
    <location>
        <begin position="3212"/>
        <end position="3298"/>
    </location>
</feature>
<keyword evidence="2" id="KW-0677">Repeat</keyword>
<reference evidence="6 7" key="1">
    <citation type="submission" date="2019-02" db="EMBL/GenBank/DDBJ databases">
        <title>Deep-cultivation of Planctomycetes and their phenomic and genomic characterization uncovers novel biology.</title>
        <authorList>
            <person name="Wiegand S."/>
            <person name="Jogler M."/>
            <person name="Boedeker C."/>
            <person name="Pinto D."/>
            <person name="Vollmers J."/>
            <person name="Rivas-Marin E."/>
            <person name="Kohn T."/>
            <person name="Peeters S.H."/>
            <person name="Heuer A."/>
            <person name="Rast P."/>
            <person name="Oberbeckmann S."/>
            <person name="Bunk B."/>
            <person name="Jeske O."/>
            <person name="Meyerdierks A."/>
            <person name="Storesund J.E."/>
            <person name="Kallscheuer N."/>
            <person name="Luecker S."/>
            <person name="Lage O.M."/>
            <person name="Pohl T."/>
            <person name="Merkel B.J."/>
            <person name="Hornburger P."/>
            <person name="Mueller R.-W."/>
            <person name="Bruemmer F."/>
            <person name="Labrenz M."/>
            <person name="Spormann A.M."/>
            <person name="Op Den Camp H."/>
            <person name="Overmann J."/>
            <person name="Amann R."/>
            <person name="Jetten M.S.M."/>
            <person name="Mascher T."/>
            <person name="Medema M.H."/>
            <person name="Devos D.P."/>
            <person name="Kaster A.-K."/>
            <person name="Ovreas L."/>
            <person name="Rohde M."/>
            <person name="Galperin M.Y."/>
            <person name="Jogler C."/>
        </authorList>
    </citation>
    <scope>NUCLEOTIDE SEQUENCE [LARGE SCALE GENOMIC DNA]</scope>
    <source>
        <strain evidence="6 7">Poly59</strain>
    </source>
</reference>
<dbReference type="PROSITE" id="PS00330">
    <property type="entry name" value="HEMOLYSIN_CALCIUM"/>
    <property type="match status" value="2"/>
</dbReference>
<dbReference type="GO" id="GO:0008305">
    <property type="term" value="C:integrin complex"/>
    <property type="evidence" value="ECO:0007669"/>
    <property type="project" value="InterPro"/>
</dbReference>
<keyword evidence="7" id="KW-1185">Reference proteome</keyword>
<dbReference type="InterPro" id="IPR044048">
    <property type="entry name" value="Big_12"/>
</dbReference>
<dbReference type="Pfam" id="PF19078">
    <property type="entry name" value="Big_12"/>
    <property type="match status" value="16"/>
</dbReference>
<comment type="caution">
    <text evidence="6">The sequence shown here is derived from an EMBL/GenBank/DDBJ whole genome shotgun (WGS) entry which is preliminary data.</text>
</comment>
<dbReference type="SMART" id="SM00191">
    <property type="entry name" value="Int_alpha"/>
    <property type="match status" value="13"/>
</dbReference>
<evidence type="ECO:0000313" key="6">
    <source>
        <dbReference type="EMBL" id="TWU49073.1"/>
    </source>
</evidence>
<dbReference type="PROSITE" id="PS51470">
    <property type="entry name" value="FG_GAP"/>
    <property type="match status" value="4"/>
</dbReference>
<name>A0A5C6EGW9_9BACT</name>
<dbReference type="Proteomes" id="UP000317977">
    <property type="component" value="Unassembled WGS sequence"/>
</dbReference>
<dbReference type="InterPro" id="IPR038081">
    <property type="entry name" value="CalX-like_sf"/>
</dbReference>
<dbReference type="Gene3D" id="2.150.10.10">
    <property type="entry name" value="Serralysin-like metalloprotease, C-terminal"/>
    <property type="match status" value="1"/>
</dbReference>
<dbReference type="OrthoDB" id="237105at2"/>
<protein>
    <submittedName>
        <fullName evidence="6">FG-GAP repeat protein</fullName>
    </submittedName>
</protein>
<dbReference type="SUPFAM" id="SSF63446">
    <property type="entry name" value="Type I dockerin domain"/>
    <property type="match status" value="1"/>
</dbReference>
<dbReference type="InterPro" id="IPR013517">
    <property type="entry name" value="FG-GAP"/>
</dbReference>
<dbReference type="GO" id="GO:0007155">
    <property type="term" value="P:cell adhesion"/>
    <property type="evidence" value="ECO:0007669"/>
    <property type="project" value="InterPro"/>
</dbReference>
<dbReference type="InterPro" id="IPR001343">
    <property type="entry name" value="Hemolysn_Ca-bd"/>
</dbReference>
<dbReference type="Pfam" id="PF00404">
    <property type="entry name" value="Dockerin_1"/>
    <property type="match status" value="1"/>
</dbReference>
<dbReference type="Pfam" id="PF00353">
    <property type="entry name" value="HemolysinCabind"/>
    <property type="match status" value="2"/>
</dbReference>
<dbReference type="Gene3D" id="2.60.40.2030">
    <property type="match status" value="1"/>
</dbReference>
<sequence length="4162" mass="418853">MIFRRASKPKRVPTRRRRLFAEQLEDRRLLTTFIGADLGDLSGSSVSSAGDVNGDGFDDLIIGAEFAAASGNAKWRAGESYVVFGSSTPAATVDLGNLGTAGLTIFGADDNDQSGRSVSGVGDVNGDGLDDLLIGAPRADRTTGDTGEGESYLIFGSTTFPGAVDLANLGSAGVVIRGAGVGDESGHAVSSAGDFNGDGYADLLIGAPLADRDGTTSDSGKVYLLYGDSSLPSTIDLDSFSGWNSPGLLIDLADIGDNSGRSISSAGDIDGDGRDDIIVGAPQSEGAADARNLSGESYVIFGFDQRRTTVIYQTNSNLRKRLVISGVDINDQSGTAVSGAGDVNGDGFDDLLIGAPLAGALSNARSQAGESYLIFGGNSLPGNIDLQNPGAADVIFYGDTQDNHGIAISRAGDLNGDGFDDLVIGADSADGESDNQSAAGDVYVVFGGNSLPATIDFSLPGAAGLSIHGAVSGYQIGSTISTGEDFNGDGFDDLVIGAPLAGPAGETYLILGSDLTNSVTHAGTAANETLTGDIGANVMIGGNGDDLLVGRGGGDVLRGGEGDDQLSIGDVDFTRIVGGNGFDTLSFESAGLSLDLTERPDNRILGIERIDIRGTGSNSLSLGWQDVLNISDESNTLIIRRDDDDSVTIGNGWTRGEDETIDGEAFRVFTFAAATVKIESDHMIIDLATLPIGQRATYFGINPFEYASNIGGVGDVNGDGLDDFLIGATGTNPGSGKTGQTYLVYGTESPPATMDLASLGTAGVKINGIDAFDSSGKSVALADINGDGFSDLLIGAHDADGEDNATRSAGESYVIFGGPSLPSSIDLSSLGTDGVTILGVDYYRGIGGSIDNAGDVNGDGFDDIVVGSIANNTMIAYLVFGGPNLPAKIDLASLGSAGVEISRARIVGQGGDFNGDGFDDTLVSDSYGDSGDGQTYVLYGAATMPETIAMSLLGTSGVTINGDFIYNNSGQSLSFAGDVNGDGFDDLVTSTSNGASHVVFGGPSLPSTIDLRYLGSGGVEFRAVDSESQRVGGAGDVNGDGFDDLVIGSASGDGIDESKIDSGETYIIFGNAALPPVIDTNVSFTGLTIYGVDAGDSSGGVVDIAGDVNGDGFDDILIGARHGDGISNDLGSAGESYLVLGGDFRSTATHSGTSQADLLSGDTSPNVMIGGRGDDELLGGGGRDVLRGGEGDDVLAIADLTFARLVGGNGFDTLRLDASNTTLDLTTLPDNRIVGIEQIDISGIGDNALVLDRLEVLNISNTSNTLVVRKDPGDTLDFGVGWTQQPAEWIDGDAFHVFTQGAAILKVQTPTMGVNLTVNLSEVAENGATIVTVTATNESNVTGNQSVDLIASGTATSPEDYLLSATQIVILDGQSSGSVTFTVQDDAVIEAFTETATLTISNPSSGLALGVVTSQTVKISDNDFVTPVIASTETSPTRQTLIPITVDFGDSVTGFDQADLKVAGATVSSFVEIGGGQFSFDVTPTGDGTITINLDAGAAADIGGKRTLNANQFSVVSDRTGSVPTITGPASPTHSDPFVVTIDFGGSVSDFVIGDVSVGGGTASNLIDLGGGQFTASIDAAADGTVSVGVPASVATDVAGNENAAATLFSVVVDTIAPTAVITGPGSPTNSDPFTVTIDFADPVIGFAIGDISVGGGTVSNLVDIGNGKYTASIDALTEGTVTVDVAANVATDIAGNGNVGASQFSIVIDTTALTPTITGPGSPTNLDPFTATIDFREPVTGFELGDIVVGGGAASNLVDLGAGRFTVSIDAIADGLVTIDVAAGAATDEAGNLNSAAGQFATIVDTVSPVPSITGPASPTSSGQFSITIDFGELVNGFVIGDITVGSGTASNLLDNGDGRFTATIDVVADGLVTVDVAAGVAFDRAGNANIAAPRYAIFVDTTPPAPTITGPASPTNSAPFTVTIDFNEPVKGFIIGAVDVGGATASNLVDNGNGRFTVTINPISDGLVTVDIAANVTADELGNPNVAAAQFAIVVDTVAPTTTIIGPDGPTNVDSFMVTIDFAEPVSGFEIGDLVVGGGTASNLLDNGDGRFTATIDGEANGLVTVDVAANVAADHAGNANVAATRFSVLVDTSSPAPTITGPAAPTSSDPFTVTIDFGETVNGFFVSDLVVGGGTASNLVDNGNGRFTATIDVTTDGLVTVNVGADSAIDNAGNPNVAASQFLITVDTAVPAPTITGPAGPIGSDSFTVTIDFGEPVNSFVLSDLVVGGGTAGNLLDNGNGRFTATINASADGLVTVDLGAYRASDNAGNFNIAAAPFSIVVDTTAPTPLITGPANPTGSNPFTVTIDFGETVDGFTIDDVTVGGGTASNLVDHGNGQFSLTIEASADGEVTTAIAVNVTTDIAGNNNAAAPQYSIVVDTTAPTPTITGPASPTNSDPFDVTIDFGETVSGFASGNILVGGGNVTNFVNEGSGRYSATIDAVSNGTVTVDVAANVANDSAGNANIAADRYSVDVDTTALVPIIVGPGGPTNVEQFDVTINFREAVTGFSLSDLQLNNATANNLIDNGAGLFTVTVVPLAAGTVTVEVPANVAQDIASNPNFAATPYSIFVDRTFPVPVVTGPVTITNSNPFNVTINFGEPVIGFEQGDITIVNGTVTNFVDNGVGRFSATIDATNDGDVTLDVAANVAVDRAGNNNGIAVPFTVLVDTTAPTAVITGPASHTNSDPFTIAINFAETITGFALSDIAVGGGTASNLVDNGNGHFTATIDAATDGLVIVDIAANVGADDAGNLNVASTRYSTFVDTAAPTPTISGPTTPTNNDPFHVAIEFGEAIVGFNVDDIAVVGGTVSQWVDNGNGHFTATIDATANGDVTVNVASDAATDLAGNANFAANPYSTRVDTVAPTPAITVPPSPSGTGQINVSIDFGETIVGFAAADITVTGGSVTSFAENGGGVFTVIVEATSDGTVTVDIAADVTSDQAGNGNVAAMSAVVVVDTTPPILIVPNNLSAEASTLGGTATADAVIQSFLAAASASDSIDESVTITNDAPAFFSIGDTVVTFTATDDVNNLATATATVTVVDTTVPTIVAPANITFEGNTIGGVTKTDPAIVAFLASATASDIADDSLTFSHDAPEIMAVGNTVVTFTATDDAGNNAAATATITVADTNDPTIIAPADITVEGDAIGGAAKTNPVIAAFLVAATGSDIVDDSLTITDDAPAMLAVGDTVVTFTATDDAGNMATSTATVTVTDTTDPVITAPANITVEGDTVGGAAKKNLAIAVFLAAATGSDIVDDSLTIADDAPAFLSVGDTVVTFTATDDAGNSATATATITVADTTDPTITAPGDIMVEGDAVGGAAKTNPAIAAFLAAATGSDIVDDSLTFTDDAPAMLTVGDTVVTFTATDEAGNIATETATITVTDTTQPTVNAPSDFTVEGDTTGGVAKTNPALVAFLATSTASDIVDGSLTITNDAPTVLPVGETVVTFTATDDAGNRGTASAIVTVTDTTAPVISVPSDITIEGDRTGGTDATNLVIAALLSAATATDAVDAIPTITHDAPAMFLVGETVVTFTATDDSGQASTGSTIVTVVDTTSPNLALAADITVEANVIGGTDASQGAIDAFLTSAVSTDIVDDAVVITHDGPSVFPPGETTVTFTATDDAGNTTIETATVTVNVSFDFGDAPATFPVTRSQDGARHFAGSVSSAPLFLGSLIDVDADGQPDANAEGDDQAGDADDDGVVPAASIVVDANTATKSSFRVTASQPGKLDAWIDFSRDGSWDASTEKIFDSVDVVAGVNLLSFSVPAGATAGEAAARFRLSSSGNLAPAGEAADGEVEDYIVSLLGGSIADGANAIVDLAGVSVGMMVEAGEVVVRAGEMELFRAPTDTVATVALSGGTPNESVTIDMASGLAEATNVNLNGGDGANSLVVMGDGGELDLSGSKVTAENFELLDLSSADKNLVRLSTASVAALSPESRRIRIQAGKGDNVEISDAVDWRLSEPVHENGEFYLTATNINGSGETIKARLAQAWHNFLRASDVNNDGNVTALDALRIINELGRRSFSDAGTQDLDKPGTVTEWPNAYFDQNSDGRATALDALRVINDLARQTRVEGSGEGEATRLLTRPDRETQKPKQENLLDLQPFESTAPHLSWTSTVVIPYTPTTSPVVSLTENAAESDEALEAVDQLLSDQSFLDGLDR</sequence>
<keyword evidence="1" id="KW-0732">Signal</keyword>
<dbReference type="SUPFAM" id="SSF51120">
    <property type="entry name" value="beta-Roll"/>
    <property type="match status" value="1"/>
</dbReference>
<dbReference type="PANTHER" id="PTHR34677:SF3">
    <property type="entry name" value="BACTERIAL IG-LIKE DOMAIN-CONTAINING PROTEIN"/>
    <property type="match status" value="1"/>
</dbReference>
<dbReference type="PROSITE" id="PS50825">
    <property type="entry name" value="HYR"/>
    <property type="match status" value="3"/>
</dbReference>
<dbReference type="Pfam" id="PF20009">
    <property type="entry name" value="GEVED"/>
    <property type="match status" value="1"/>
</dbReference>
<dbReference type="SUPFAM" id="SSF69318">
    <property type="entry name" value="Integrin alpha N-terminal domain"/>
    <property type="match status" value="2"/>
</dbReference>
<dbReference type="InterPro" id="IPR002105">
    <property type="entry name" value="Dockerin_1_rpt"/>
</dbReference>
<feature type="domain" description="HYR" evidence="5">
    <location>
        <begin position="2957"/>
        <end position="3043"/>
    </location>
</feature>
<gene>
    <name evidence="6" type="ORF">Poly59_36860</name>
</gene>
<dbReference type="PRINTS" id="PR01185">
    <property type="entry name" value="INTEGRINA"/>
</dbReference>